<sequence length="127" mass="15181">ARSFADIGDIIRGKDLFLGHKQRKRKLEENLRNIFKNIHDHLTEEAKKKCQDGDGNYFKLREDWWYANRRQVWNAITCAAKEEDTYSKITDNGTTTHSYDKCGHHVDQDVPTNLDYVPQHLRWFEEW</sequence>
<dbReference type="GO" id="GO:0046789">
    <property type="term" value="F:host cell surface receptor binding"/>
    <property type="evidence" value="ECO:0007669"/>
    <property type="project" value="InterPro"/>
</dbReference>
<dbReference type="SUPFAM" id="SSF140924">
    <property type="entry name" value="Duffy binding domain-like"/>
    <property type="match status" value="1"/>
</dbReference>
<dbReference type="EMBL" id="AY462844">
    <property type="protein sequence ID" value="AAR32084.1"/>
    <property type="molecule type" value="mRNA"/>
</dbReference>
<gene>
    <name evidence="2" type="primary">var</name>
</gene>
<dbReference type="Pfam" id="PF05424">
    <property type="entry name" value="Duffy_binding"/>
    <property type="match status" value="1"/>
</dbReference>
<dbReference type="GO" id="GO:0016020">
    <property type="term" value="C:membrane"/>
    <property type="evidence" value="ECO:0007669"/>
    <property type="project" value="InterPro"/>
</dbReference>
<dbReference type="Gene3D" id="1.20.1310.20">
    <property type="entry name" value="Duffy-antigen binding domain"/>
    <property type="match status" value="1"/>
</dbReference>
<proteinExistence type="evidence at transcript level"/>
<organism evidence="2">
    <name type="scientific">Plasmodium falciparum</name>
    <name type="common">malaria parasite P. falciparum</name>
    <dbReference type="NCBI Taxonomy" id="5833"/>
    <lineage>
        <taxon>Eukaryota</taxon>
        <taxon>Sar</taxon>
        <taxon>Alveolata</taxon>
        <taxon>Apicomplexa</taxon>
        <taxon>Aconoidasida</taxon>
        <taxon>Haemosporida</taxon>
        <taxon>Plasmodiidae</taxon>
        <taxon>Plasmodium</taxon>
        <taxon>Plasmodium (Laverania)</taxon>
    </lineage>
</organism>
<reference evidence="2" key="1">
    <citation type="journal article" date="2004" name="J. Infect. Dis.">
        <title>Longitudinal assessment of Plasmodium falciparum var gene transcription in naturally infected asymptomatic children in Papua New Guinea.</title>
        <authorList>
            <person name="Kaestli M."/>
            <person name="Cortes A."/>
            <person name="Lagog M."/>
            <person name="Ott M."/>
            <person name="Beck H.P."/>
        </authorList>
    </citation>
    <scope>NUCLEOTIDE SEQUENCE</scope>
</reference>
<accession>Q6S8K6</accession>
<dbReference type="InterPro" id="IPR042202">
    <property type="entry name" value="Duffy-ag-bd_sf"/>
</dbReference>
<evidence type="ECO:0000259" key="1">
    <source>
        <dbReference type="Pfam" id="PF05424"/>
    </source>
</evidence>
<evidence type="ECO:0000313" key="2">
    <source>
        <dbReference type="EMBL" id="AAR32084.1"/>
    </source>
</evidence>
<feature type="non-terminal residue" evidence="2">
    <location>
        <position position="127"/>
    </location>
</feature>
<dbReference type="AlphaFoldDB" id="Q6S8K6"/>
<name>Q6S8K6_PLAFA</name>
<feature type="non-terminal residue" evidence="2">
    <location>
        <position position="1"/>
    </location>
</feature>
<feature type="domain" description="Duffy-antigen binding" evidence="1">
    <location>
        <begin position="1"/>
        <end position="122"/>
    </location>
</feature>
<protein>
    <submittedName>
        <fullName evidence="2">Erythrocyte membrane protein 1</fullName>
    </submittedName>
</protein>
<dbReference type="InterPro" id="IPR008602">
    <property type="entry name" value="Duffy-antigen-binding"/>
</dbReference>